<reference evidence="3" key="3">
    <citation type="journal article" date="2019" name="Int. J. Syst. Evol. Microbiol.">
        <title>The Global Catalogue of Microorganisms (GCM) 10K type strain sequencing project: providing services to taxonomists for standard genome sequencing and annotation.</title>
        <authorList>
            <consortium name="The Broad Institute Genomics Platform"/>
            <consortium name="The Broad Institute Genome Sequencing Center for Infectious Disease"/>
            <person name="Wu L."/>
            <person name="Ma J."/>
        </authorList>
    </citation>
    <scope>NUCLEOTIDE SEQUENCE [LARGE SCALE GENOMIC DNA]</scope>
    <source>
        <strain evidence="3">CGMCC 1.8884</strain>
    </source>
</reference>
<reference evidence="1" key="4">
    <citation type="submission" date="2023-08" db="EMBL/GenBank/DDBJ databases">
        <authorList>
            <person name="Sun Q."/>
            <person name="Zhou Y."/>
        </authorList>
    </citation>
    <scope>NUCLEOTIDE SEQUENCE</scope>
    <source>
        <strain evidence="2">CGMCC 1.8884</strain>
        <strain evidence="1">CGMCC 1.8885</strain>
    </source>
</reference>
<evidence type="ECO:0000313" key="1">
    <source>
        <dbReference type="EMBL" id="GGI87172.1"/>
    </source>
</evidence>
<gene>
    <name evidence="2" type="ORF">GCM10008021_16270</name>
    <name evidence="1" type="ORF">GCM10010914_22030</name>
</gene>
<evidence type="ECO:0000313" key="4">
    <source>
        <dbReference type="Proteomes" id="UP000652720"/>
    </source>
</evidence>
<dbReference type="AlphaFoldDB" id="A0AAV4K5J5"/>
<organism evidence="1 4">
    <name type="scientific">Deinococcus wulumuqiensis</name>
    <dbReference type="NCBI Taxonomy" id="980427"/>
    <lineage>
        <taxon>Bacteria</taxon>
        <taxon>Thermotogati</taxon>
        <taxon>Deinococcota</taxon>
        <taxon>Deinococci</taxon>
        <taxon>Deinococcales</taxon>
        <taxon>Deinococcaceae</taxon>
        <taxon>Deinococcus</taxon>
    </lineage>
</organism>
<accession>A0AAV4K5J5</accession>
<dbReference type="Proteomes" id="UP000652720">
    <property type="component" value="Unassembled WGS sequence"/>
</dbReference>
<protein>
    <submittedName>
        <fullName evidence="1">Uncharacterized protein</fullName>
    </submittedName>
</protein>
<sequence>MPPHDALAFWQGEAESALLPLLAAIHAALAAGGGPPERLLSLLALTASLQAQAPAREAFGETLAGLVRVETLPAQAQAVAVGLSLPRGQMVAQRAAEVLAGRSAAFVSPYARLAAQILVWDAAREGAQAGAVQGGARFKTFIRVRPAQERRAHSSLEGLTIPVDDLYNIGGTLAYGPGDERLPWSERAFCGHILKFSRR</sequence>
<dbReference type="EMBL" id="BMLZ01000018">
    <property type="protein sequence ID" value="GGP29976.1"/>
    <property type="molecule type" value="Genomic_DNA"/>
</dbReference>
<comment type="caution">
    <text evidence="1">The sequence shown here is derived from an EMBL/GenBank/DDBJ whole genome shotgun (WGS) entry which is preliminary data.</text>
</comment>
<dbReference type="EMBL" id="BMMA01000022">
    <property type="protein sequence ID" value="GGI87172.1"/>
    <property type="molecule type" value="Genomic_DNA"/>
</dbReference>
<name>A0AAV4K5J5_9DEIO</name>
<dbReference type="RefSeq" id="WP_017870001.1">
    <property type="nucleotide sequence ID" value="NZ_BMLZ01000018.1"/>
</dbReference>
<reference evidence="2" key="1">
    <citation type="journal article" date="2014" name="Int. J. Syst. Evol. Microbiol.">
        <title>Complete genome of a new Firmicutes species belonging to the dominant human colonic microbiota ('Ruminococcus bicirculans') reveals two chromosomes and a selective capacity to utilize plant glucans.</title>
        <authorList>
            <consortium name="NISC Comparative Sequencing Program"/>
            <person name="Wegmann U."/>
            <person name="Louis P."/>
            <person name="Goesmann A."/>
            <person name="Henrissat B."/>
            <person name="Duncan S.H."/>
            <person name="Flint H.J."/>
        </authorList>
    </citation>
    <scope>NUCLEOTIDE SEQUENCE</scope>
    <source>
        <strain evidence="2">CGMCC 1.8884</strain>
    </source>
</reference>
<proteinExistence type="predicted"/>
<reference evidence="1" key="2">
    <citation type="journal article" date="2014" name="Int. J. Syst. Evol. Microbiol.">
        <title>Complete genome sequence of Corynebacterium casei LMG S-19264T (=DSM 44701T), isolated from a smear-ripened cheese.</title>
        <authorList>
            <consortium name="US DOE Joint Genome Institute (JGI-PGF)"/>
            <person name="Walter F."/>
            <person name="Albersmeier A."/>
            <person name="Kalinowski J."/>
            <person name="Ruckert C."/>
        </authorList>
    </citation>
    <scope>NUCLEOTIDE SEQUENCE</scope>
    <source>
        <strain evidence="1">CGMCC 1.8885</strain>
    </source>
</reference>
<evidence type="ECO:0000313" key="2">
    <source>
        <dbReference type="EMBL" id="GGP29976.1"/>
    </source>
</evidence>
<keyword evidence="3" id="KW-1185">Reference proteome</keyword>
<dbReference type="GeneID" id="59164401"/>
<dbReference type="Proteomes" id="UP000630135">
    <property type="component" value="Unassembled WGS sequence"/>
</dbReference>
<evidence type="ECO:0000313" key="3">
    <source>
        <dbReference type="Proteomes" id="UP000630135"/>
    </source>
</evidence>